<sequence length="247" mass="27795">MAMAEMPRSHNRYRLNGGPGTVLPPDETTHEMAVDCPAAYVAANPPRSGISTPRGNFDVPPPTPLDSTAVSSQKNKTTKDLEAAAAAAETLPQPDMNFQRIHRMRESVKRQKEQKLRDMEVRHQMKQEEGAKKLERLKHMTPEQEVKSRKQGFENYGFERDSYIHTNDEEKQPMGIESMFVALKNVGTKINDPSLSDDLSFLRHVVQDDDFQDSLELYNVITDSTKPKTSAPIIPVSKDMQTISSDV</sequence>
<dbReference type="EMBL" id="EAAA01001812">
    <property type="status" value="NOT_ANNOTATED_CDS"/>
    <property type="molecule type" value="Genomic_DNA"/>
</dbReference>
<dbReference type="HOGENOM" id="CLU_098486_0_0_1"/>
<dbReference type="Gene3D" id="1.10.287.650">
    <property type="entry name" value="L27 domain"/>
    <property type="match status" value="1"/>
</dbReference>
<feature type="compositionally biased region" description="Polar residues" evidence="1">
    <location>
        <begin position="65"/>
        <end position="75"/>
    </location>
</feature>
<evidence type="ECO:0000313" key="2">
    <source>
        <dbReference type="Ensembl" id="ENSCINP00000023400.2"/>
    </source>
</evidence>
<proteinExistence type="predicted"/>
<dbReference type="SUPFAM" id="SSF101288">
    <property type="entry name" value="L27 domain"/>
    <property type="match status" value="1"/>
</dbReference>
<name>F6YP27_CIOIN</name>
<organism evidence="2 3">
    <name type="scientific">Ciona intestinalis</name>
    <name type="common">Transparent sea squirt</name>
    <name type="synonym">Ascidia intestinalis</name>
    <dbReference type="NCBI Taxonomy" id="7719"/>
    <lineage>
        <taxon>Eukaryota</taxon>
        <taxon>Metazoa</taxon>
        <taxon>Chordata</taxon>
        <taxon>Tunicata</taxon>
        <taxon>Ascidiacea</taxon>
        <taxon>Phlebobranchia</taxon>
        <taxon>Cionidae</taxon>
        <taxon>Ciona</taxon>
    </lineage>
</organism>
<reference evidence="2" key="3">
    <citation type="submission" date="2025-08" db="UniProtKB">
        <authorList>
            <consortium name="Ensembl"/>
        </authorList>
    </citation>
    <scope>IDENTIFICATION</scope>
</reference>
<accession>F6YP27</accession>
<dbReference type="OMA" id="MEVRHQM"/>
<dbReference type="Proteomes" id="UP000008144">
    <property type="component" value="Chromosome 3"/>
</dbReference>
<dbReference type="InParanoid" id="F6YP27"/>
<dbReference type="Ensembl" id="ENSCINT00000023646.2">
    <property type="protein sequence ID" value="ENSCINP00000023400.2"/>
    <property type="gene ID" value="ENSCING00000012561.2"/>
</dbReference>
<reference evidence="2" key="4">
    <citation type="submission" date="2025-09" db="UniProtKB">
        <authorList>
            <consortium name="Ensembl"/>
        </authorList>
    </citation>
    <scope>IDENTIFICATION</scope>
</reference>
<dbReference type="AlphaFoldDB" id="F6YP27"/>
<feature type="region of interest" description="Disordered" evidence="1">
    <location>
        <begin position="1"/>
        <end position="28"/>
    </location>
</feature>
<reference evidence="3" key="1">
    <citation type="journal article" date="2002" name="Science">
        <title>The draft genome of Ciona intestinalis: insights into chordate and vertebrate origins.</title>
        <authorList>
            <person name="Dehal P."/>
            <person name="Satou Y."/>
            <person name="Campbell R.K."/>
            <person name="Chapman J."/>
            <person name="Degnan B."/>
            <person name="De Tomaso A."/>
            <person name="Davidson B."/>
            <person name="Di Gregorio A."/>
            <person name="Gelpke M."/>
            <person name="Goodstein D.M."/>
            <person name="Harafuji N."/>
            <person name="Hastings K.E."/>
            <person name="Ho I."/>
            <person name="Hotta K."/>
            <person name="Huang W."/>
            <person name="Kawashima T."/>
            <person name="Lemaire P."/>
            <person name="Martinez D."/>
            <person name="Meinertzhagen I.A."/>
            <person name="Necula S."/>
            <person name="Nonaka M."/>
            <person name="Putnam N."/>
            <person name="Rash S."/>
            <person name="Saiga H."/>
            <person name="Satake M."/>
            <person name="Terry A."/>
            <person name="Yamada L."/>
            <person name="Wang H.G."/>
            <person name="Awazu S."/>
            <person name="Azumi K."/>
            <person name="Boore J."/>
            <person name="Branno M."/>
            <person name="Chin-Bow S."/>
            <person name="DeSantis R."/>
            <person name="Doyle S."/>
            <person name="Francino P."/>
            <person name="Keys D.N."/>
            <person name="Haga S."/>
            <person name="Hayashi H."/>
            <person name="Hino K."/>
            <person name="Imai K.S."/>
            <person name="Inaba K."/>
            <person name="Kano S."/>
            <person name="Kobayashi K."/>
            <person name="Kobayashi M."/>
            <person name="Lee B.I."/>
            <person name="Makabe K.W."/>
            <person name="Manohar C."/>
            <person name="Matassi G."/>
            <person name="Medina M."/>
            <person name="Mochizuki Y."/>
            <person name="Mount S."/>
            <person name="Morishita T."/>
            <person name="Miura S."/>
            <person name="Nakayama A."/>
            <person name="Nishizaka S."/>
            <person name="Nomoto H."/>
            <person name="Ohta F."/>
            <person name="Oishi K."/>
            <person name="Rigoutsos I."/>
            <person name="Sano M."/>
            <person name="Sasaki A."/>
            <person name="Sasakura Y."/>
            <person name="Shoguchi E."/>
            <person name="Shin-i T."/>
            <person name="Spagnuolo A."/>
            <person name="Stainier D."/>
            <person name="Suzuki M.M."/>
            <person name="Tassy O."/>
            <person name="Takatori N."/>
            <person name="Tokuoka M."/>
            <person name="Yagi K."/>
            <person name="Yoshizaki F."/>
            <person name="Wada S."/>
            <person name="Zhang C."/>
            <person name="Hyatt P.D."/>
            <person name="Larimer F."/>
            <person name="Detter C."/>
            <person name="Doggett N."/>
            <person name="Glavina T."/>
            <person name="Hawkins T."/>
            <person name="Richardson P."/>
            <person name="Lucas S."/>
            <person name="Kohara Y."/>
            <person name="Levine M."/>
            <person name="Satoh N."/>
            <person name="Rokhsar D.S."/>
        </authorList>
    </citation>
    <scope>NUCLEOTIDE SEQUENCE [LARGE SCALE GENOMIC DNA]</scope>
</reference>
<keyword evidence="3" id="KW-1185">Reference proteome</keyword>
<dbReference type="InterPro" id="IPR036892">
    <property type="entry name" value="L27_dom_sf"/>
</dbReference>
<reference evidence="2" key="2">
    <citation type="journal article" date="2008" name="Genome Biol.">
        <title>Improved genome assembly and evidence-based global gene model set for the chordate Ciona intestinalis: new insight into intron and operon populations.</title>
        <authorList>
            <person name="Satou Y."/>
            <person name="Mineta K."/>
            <person name="Ogasawara M."/>
            <person name="Sasakura Y."/>
            <person name="Shoguchi E."/>
            <person name="Ueno K."/>
            <person name="Yamada L."/>
            <person name="Matsumoto J."/>
            <person name="Wasserscheid J."/>
            <person name="Dewar K."/>
            <person name="Wiley G.B."/>
            <person name="Macmil S.L."/>
            <person name="Roe B.A."/>
            <person name="Zeller R.W."/>
            <person name="Hastings K.E."/>
            <person name="Lemaire P."/>
            <person name="Lindquist E."/>
            <person name="Endo T."/>
            <person name="Hotta K."/>
            <person name="Inaba K."/>
        </authorList>
    </citation>
    <scope>NUCLEOTIDE SEQUENCE [LARGE SCALE GENOMIC DNA]</scope>
    <source>
        <strain evidence="2">wild type</strain>
    </source>
</reference>
<feature type="region of interest" description="Disordered" evidence="1">
    <location>
        <begin position="44"/>
        <end position="75"/>
    </location>
</feature>
<protein>
    <submittedName>
        <fullName evidence="2">Uncharacterized protein</fullName>
    </submittedName>
</protein>
<evidence type="ECO:0000256" key="1">
    <source>
        <dbReference type="SAM" id="MobiDB-lite"/>
    </source>
</evidence>
<dbReference type="GeneTree" id="ENSGT00660000096912"/>
<evidence type="ECO:0000313" key="3">
    <source>
        <dbReference type="Proteomes" id="UP000008144"/>
    </source>
</evidence>